<dbReference type="AlphaFoldDB" id="A0A507B5I2"/>
<dbReference type="GeneID" id="41974670"/>
<protein>
    <submittedName>
        <fullName evidence="3">Uncharacterized protein</fullName>
    </submittedName>
</protein>
<keyword evidence="2" id="KW-0732">Signal</keyword>
<feature type="chain" id="PRO_5021276418" evidence="2">
    <location>
        <begin position="20"/>
        <end position="350"/>
    </location>
</feature>
<evidence type="ECO:0000313" key="4">
    <source>
        <dbReference type="Proteomes" id="UP000319257"/>
    </source>
</evidence>
<proteinExistence type="predicted"/>
<sequence>MLWEIGAVSVVLLVGGGFGGHELPANGLISSSRDDSSWAHRDDGREAGVEPSSSRISLTSLLCERHSLPMSPDHGRRGAAGKAKLYSGAHDGDASSCYAPKILSADQRLLLDYELEVVPHIAAPLGQLAFECRLPAIAGIINALTSATSPGWDGSGSTVGRPTCLAQQRAALLPSQRWLVMQRRQSASQSTLEHRGRESKTKPQPVFGPSTHLSSLFLTSPPRLQPVSSTAALPVALYTLAAPDLDPGPGIGTPQDPEPACRDKLRIPPKSQCGPCLPPRPPQHRVTLPVRPGPDDAAFVLRLPLHINTSHRDTVNPFRVEGGPSASWASPVWAVAPPPSVPAARLSSPI</sequence>
<name>A0A507B5I2_9PEZI</name>
<feature type="region of interest" description="Disordered" evidence="1">
    <location>
        <begin position="183"/>
        <end position="212"/>
    </location>
</feature>
<evidence type="ECO:0000256" key="2">
    <source>
        <dbReference type="SAM" id="SignalP"/>
    </source>
</evidence>
<feature type="compositionally biased region" description="Basic and acidic residues" evidence="1">
    <location>
        <begin position="192"/>
        <end position="201"/>
    </location>
</feature>
<dbReference type="EMBL" id="SKBQ01000043">
    <property type="protein sequence ID" value="TPX12108.1"/>
    <property type="molecule type" value="Genomic_DNA"/>
</dbReference>
<keyword evidence="4" id="KW-1185">Reference proteome</keyword>
<feature type="signal peptide" evidence="2">
    <location>
        <begin position="1"/>
        <end position="19"/>
    </location>
</feature>
<dbReference type="RefSeq" id="XP_030993819.1">
    <property type="nucleotide sequence ID" value="XM_031141943.1"/>
</dbReference>
<evidence type="ECO:0000313" key="3">
    <source>
        <dbReference type="EMBL" id="TPX12108.1"/>
    </source>
</evidence>
<gene>
    <name evidence="3" type="ORF">E0L32_007223</name>
</gene>
<feature type="compositionally biased region" description="Basic and acidic residues" evidence="1">
    <location>
        <begin position="32"/>
        <end position="48"/>
    </location>
</feature>
<comment type="caution">
    <text evidence="3">The sequence shown here is derived from an EMBL/GenBank/DDBJ whole genome shotgun (WGS) entry which is preliminary data.</text>
</comment>
<feature type="region of interest" description="Disordered" evidence="1">
    <location>
        <begin position="31"/>
        <end position="51"/>
    </location>
</feature>
<reference evidence="3 4" key="1">
    <citation type="submission" date="2019-06" db="EMBL/GenBank/DDBJ databases">
        <title>Draft genome sequence of the filamentous fungus Phialemoniopsis curvata isolated from diesel fuel.</title>
        <authorList>
            <person name="Varaljay V.A."/>
            <person name="Lyon W.J."/>
            <person name="Crouch A.L."/>
            <person name="Drake C.E."/>
            <person name="Hollomon J.M."/>
            <person name="Nadeau L.J."/>
            <person name="Nunn H.S."/>
            <person name="Stevenson B.S."/>
            <person name="Bojanowski C.L."/>
            <person name="Crookes-Goodson W.J."/>
        </authorList>
    </citation>
    <scope>NUCLEOTIDE SEQUENCE [LARGE SCALE GENOMIC DNA]</scope>
    <source>
        <strain evidence="3 4">D216</strain>
    </source>
</reference>
<dbReference type="InParanoid" id="A0A507B5I2"/>
<dbReference type="Proteomes" id="UP000319257">
    <property type="component" value="Unassembled WGS sequence"/>
</dbReference>
<accession>A0A507B5I2</accession>
<evidence type="ECO:0000256" key="1">
    <source>
        <dbReference type="SAM" id="MobiDB-lite"/>
    </source>
</evidence>
<organism evidence="3 4">
    <name type="scientific">Thyridium curvatum</name>
    <dbReference type="NCBI Taxonomy" id="1093900"/>
    <lineage>
        <taxon>Eukaryota</taxon>
        <taxon>Fungi</taxon>
        <taxon>Dikarya</taxon>
        <taxon>Ascomycota</taxon>
        <taxon>Pezizomycotina</taxon>
        <taxon>Sordariomycetes</taxon>
        <taxon>Sordariomycetidae</taxon>
        <taxon>Thyridiales</taxon>
        <taxon>Thyridiaceae</taxon>
        <taxon>Thyridium</taxon>
    </lineage>
</organism>